<proteinExistence type="predicted"/>
<protein>
    <submittedName>
        <fullName evidence="2">Uncharacterized protein</fullName>
    </submittedName>
</protein>
<dbReference type="Proteomes" id="UP001596328">
    <property type="component" value="Unassembled WGS sequence"/>
</dbReference>
<gene>
    <name evidence="2" type="ORF">ACFQE1_20000</name>
</gene>
<accession>A0ABD5S4Q8</accession>
<reference evidence="2 3" key="1">
    <citation type="journal article" date="2019" name="Int. J. Syst. Evol. Microbiol.">
        <title>The Global Catalogue of Microorganisms (GCM) 10K type strain sequencing project: providing services to taxonomists for standard genome sequencing and annotation.</title>
        <authorList>
            <consortium name="The Broad Institute Genomics Platform"/>
            <consortium name="The Broad Institute Genome Sequencing Center for Infectious Disease"/>
            <person name="Wu L."/>
            <person name="Ma J."/>
        </authorList>
    </citation>
    <scope>NUCLEOTIDE SEQUENCE [LARGE SCALE GENOMIC DNA]</scope>
    <source>
        <strain evidence="2 3">NBRC 111368</strain>
    </source>
</reference>
<dbReference type="AlphaFoldDB" id="A0ABD5S4Q8"/>
<evidence type="ECO:0000313" key="2">
    <source>
        <dbReference type="EMBL" id="MFC6726606.1"/>
    </source>
</evidence>
<sequence length="71" mass="7802">MTTYEDELTVDLTPTHRLLVAYELDPESDRSRVRTRIDRREPPSGDDPEGSPDDATVSSDGRSAAVPQSDG</sequence>
<dbReference type="EMBL" id="JBHSWU010001252">
    <property type="protein sequence ID" value="MFC6726606.1"/>
    <property type="molecule type" value="Genomic_DNA"/>
</dbReference>
<evidence type="ECO:0000256" key="1">
    <source>
        <dbReference type="SAM" id="MobiDB-lite"/>
    </source>
</evidence>
<feature type="compositionally biased region" description="Basic and acidic residues" evidence="1">
    <location>
        <begin position="27"/>
        <end position="43"/>
    </location>
</feature>
<feature type="region of interest" description="Disordered" evidence="1">
    <location>
        <begin position="26"/>
        <end position="71"/>
    </location>
</feature>
<evidence type="ECO:0000313" key="3">
    <source>
        <dbReference type="Proteomes" id="UP001596328"/>
    </source>
</evidence>
<comment type="caution">
    <text evidence="2">The sequence shown here is derived from an EMBL/GenBank/DDBJ whole genome shotgun (WGS) entry which is preliminary data.</text>
</comment>
<name>A0ABD5S4Q8_9EURY</name>
<organism evidence="2 3">
    <name type="scientific">Halobium palmae</name>
    <dbReference type="NCBI Taxonomy" id="1776492"/>
    <lineage>
        <taxon>Archaea</taxon>
        <taxon>Methanobacteriati</taxon>
        <taxon>Methanobacteriota</taxon>
        <taxon>Stenosarchaea group</taxon>
        <taxon>Halobacteria</taxon>
        <taxon>Halobacteriales</taxon>
        <taxon>Haloferacaceae</taxon>
        <taxon>Halobium</taxon>
    </lineage>
</organism>
<feature type="non-terminal residue" evidence="2">
    <location>
        <position position="71"/>
    </location>
</feature>
<keyword evidence="3" id="KW-1185">Reference proteome</keyword>